<evidence type="ECO:0000256" key="4">
    <source>
        <dbReference type="ARBA" id="ARBA00022475"/>
    </source>
</evidence>
<keyword evidence="10" id="KW-0175">Coiled coil</keyword>
<evidence type="ECO:0000259" key="12">
    <source>
        <dbReference type="Pfam" id="PF26002"/>
    </source>
</evidence>
<feature type="transmembrane region" description="Helical" evidence="9">
    <location>
        <begin position="44"/>
        <end position="65"/>
    </location>
</feature>
<dbReference type="Pfam" id="PF26002">
    <property type="entry name" value="Beta-barrel_AprE"/>
    <property type="match status" value="1"/>
</dbReference>
<keyword evidence="4 9" id="KW-1003">Cell membrane</keyword>
<keyword evidence="8 9" id="KW-0472">Membrane</keyword>
<keyword evidence="5 9" id="KW-0997">Cell inner membrane</keyword>
<dbReference type="PANTHER" id="PTHR30386:SF17">
    <property type="entry name" value="ALKALINE PROTEASE SECRETION PROTEIN APRE"/>
    <property type="match status" value="1"/>
</dbReference>
<gene>
    <name evidence="13" type="ORF">FPL11_00045</name>
</gene>
<name>A0A557RM16_9GAMM</name>
<evidence type="ECO:0000256" key="5">
    <source>
        <dbReference type="ARBA" id="ARBA00022519"/>
    </source>
</evidence>
<dbReference type="GO" id="GO:0009306">
    <property type="term" value="P:protein secretion"/>
    <property type="evidence" value="ECO:0007669"/>
    <property type="project" value="InterPro"/>
</dbReference>
<keyword evidence="3 9" id="KW-0813">Transport</keyword>
<evidence type="ECO:0000313" key="13">
    <source>
        <dbReference type="EMBL" id="TVO66138.1"/>
    </source>
</evidence>
<keyword evidence="14" id="KW-1185">Reference proteome</keyword>
<dbReference type="Gene3D" id="1.20.5.340">
    <property type="match status" value="1"/>
</dbReference>
<dbReference type="NCBIfam" id="TIGR01843">
    <property type="entry name" value="type_I_hlyD"/>
    <property type="match status" value="1"/>
</dbReference>
<dbReference type="InterPro" id="IPR058982">
    <property type="entry name" value="Beta-barrel_AprE"/>
</dbReference>
<dbReference type="InterPro" id="IPR058781">
    <property type="entry name" value="HH_AprE-like"/>
</dbReference>
<dbReference type="InterPro" id="IPR010129">
    <property type="entry name" value="T1SS_HlyD"/>
</dbReference>
<sequence>MKSLMQRFRRNDSAGEFIPAAGSAGEQGAQTDGIPVASGNYRRFTLIGTLVLVIGLGGFLIWSALAPLASAVISNGQVVVEGYRTTLQHLEGGIIEDLYVEEGEQVEQGEVLVEFDGAQARSDLAVVESRLLTALGQRARLRAERDGDSAIEFPAALTEADEREKAAEIMANQRAIFSARRQALETDLSLRAQRIEEFEEQIRGLQSRLTAVDSQIASFTEEVEEWSGLVEDQLSDKQSLRDARRRLDEYRGQRGQLISDIAGIRAQIVSTRMERSLRQEEYDQEVASRLGEVQGRLLDARARVSALRDKLSRTVVSAPTDGSVVGLKVHSQGSVVSPGEALMDIVPRQRRLLVDARVPPDKIDDVRVGQATDLSFPALNTIFINNIQGDVVSISADALTDEQNNESYYLARIRVSEAGVAALRAENFQLEPGMPVQAFIKTGSRSFLGYLVKPFSEMASRAFRES</sequence>
<dbReference type="EMBL" id="VMKP01000001">
    <property type="protein sequence ID" value="TVO66138.1"/>
    <property type="molecule type" value="Genomic_DNA"/>
</dbReference>
<feature type="coiled-coil region" evidence="10">
    <location>
        <begin position="181"/>
        <end position="215"/>
    </location>
</feature>
<organism evidence="13 14">
    <name type="scientific">Spiribacter aquaticus</name>
    <dbReference type="NCBI Taxonomy" id="1935996"/>
    <lineage>
        <taxon>Bacteria</taxon>
        <taxon>Pseudomonadati</taxon>
        <taxon>Pseudomonadota</taxon>
        <taxon>Gammaproteobacteria</taxon>
        <taxon>Chromatiales</taxon>
        <taxon>Ectothiorhodospiraceae</taxon>
        <taxon>Spiribacter</taxon>
    </lineage>
</organism>
<comment type="subcellular location">
    <subcellularLocation>
        <location evidence="1 9">Cell inner membrane</location>
        <topology evidence="1 9">Single-pass membrane protein</topology>
    </subcellularLocation>
</comment>
<feature type="domain" description="AprE-like long alpha-helical hairpin" evidence="11">
    <location>
        <begin position="120"/>
        <end position="310"/>
    </location>
</feature>
<feature type="domain" description="AprE-like beta-barrel" evidence="12">
    <location>
        <begin position="352"/>
        <end position="443"/>
    </location>
</feature>
<reference evidence="13 14" key="1">
    <citation type="submission" date="2019-07" db="EMBL/GenBank/DDBJ databases">
        <title>Reclasification of Spiribacter aquaticus.</title>
        <authorList>
            <person name="Leon M.J."/>
            <person name="Sanchez-Porro C."/>
            <person name="Ventosa A."/>
        </authorList>
    </citation>
    <scope>NUCLEOTIDE SEQUENCE [LARGE SCALE GENOMIC DNA]</scope>
    <source>
        <strain evidence="13 14">SP30</strain>
    </source>
</reference>
<evidence type="ECO:0000256" key="8">
    <source>
        <dbReference type="ARBA" id="ARBA00023136"/>
    </source>
</evidence>
<evidence type="ECO:0000256" key="1">
    <source>
        <dbReference type="ARBA" id="ARBA00004377"/>
    </source>
</evidence>
<comment type="caution">
    <text evidence="13">The sequence shown here is derived from an EMBL/GenBank/DDBJ whole genome shotgun (WGS) entry which is preliminary data.</text>
</comment>
<dbReference type="InterPro" id="IPR006144">
    <property type="entry name" value="Secretion_HlyD_CS"/>
</dbReference>
<dbReference type="GO" id="GO:0005886">
    <property type="term" value="C:plasma membrane"/>
    <property type="evidence" value="ECO:0007669"/>
    <property type="project" value="UniProtKB-SubCell"/>
</dbReference>
<evidence type="ECO:0000256" key="3">
    <source>
        <dbReference type="ARBA" id="ARBA00022448"/>
    </source>
</evidence>
<accession>A0A557RM16</accession>
<dbReference type="InterPro" id="IPR050739">
    <property type="entry name" value="MFP"/>
</dbReference>
<evidence type="ECO:0000256" key="7">
    <source>
        <dbReference type="ARBA" id="ARBA00022989"/>
    </source>
</evidence>
<evidence type="ECO:0000259" key="11">
    <source>
        <dbReference type="Pfam" id="PF25994"/>
    </source>
</evidence>
<evidence type="ECO:0000313" key="14">
    <source>
        <dbReference type="Proteomes" id="UP000316688"/>
    </source>
</evidence>
<dbReference type="PANTHER" id="PTHR30386">
    <property type="entry name" value="MEMBRANE FUSION SUBUNIT OF EMRAB-TOLC MULTIDRUG EFFLUX PUMP"/>
    <property type="match status" value="1"/>
</dbReference>
<evidence type="ECO:0000256" key="2">
    <source>
        <dbReference type="ARBA" id="ARBA00009477"/>
    </source>
</evidence>
<proteinExistence type="inferred from homology"/>
<dbReference type="Gene3D" id="2.40.50.100">
    <property type="match status" value="1"/>
</dbReference>
<dbReference type="PRINTS" id="PR01490">
    <property type="entry name" value="RTXTOXIND"/>
</dbReference>
<evidence type="ECO:0000256" key="10">
    <source>
        <dbReference type="SAM" id="Coils"/>
    </source>
</evidence>
<keyword evidence="7 9" id="KW-1133">Transmembrane helix</keyword>
<dbReference type="Gene3D" id="2.40.30.170">
    <property type="match status" value="1"/>
</dbReference>
<keyword evidence="6 9" id="KW-0812">Transmembrane</keyword>
<comment type="similarity">
    <text evidence="2 9">Belongs to the membrane fusion protein (MFP) (TC 8.A.1) family.</text>
</comment>
<dbReference type="AlphaFoldDB" id="A0A557RM16"/>
<evidence type="ECO:0000256" key="9">
    <source>
        <dbReference type="RuleBase" id="RU365093"/>
    </source>
</evidence>
<dbReference type="PROSITE" id="PS00543">
    <property type="entry name" value="HLYD_FAMILY"/>
    <property type="match status" value="1"/>
</dbReference>
<dbReference type="Pfam" id="PF25994">
    <property type="entry name" value="HH_AprE"/>
    <property type="match status" value="1"/>
</dbReference>
<evidence type="ECO:0000256" key="6">
    <source>
        <dbReference type="ARBA" id="ARBA00022692"/>
    </source>
</evidence>
<dbReference type="Proteomes" id="UP000316688">
    <property type="component" value="Unassembled WGS sequence"/>
</dbReference>
<protein>
    <recommendedName>
        <fullName evidence="9">Membrane fusion protein (MFP) family protein</fullName>
    </recommendedName>
</protein>